<dbReference type="RefSeq" id="WP_408084988.1">
    <property type="nucleotide sequence ID" value="NZ_JBELPZ010000009.1"/>
</dbReference>
<proteinExistence type="predicted"/>
<evidence type="ECO:0000256" key="1">
    <source>
        <dbReference type="SAM" id="Coils"/>
    </source>
</evidence>
<organism evidence="2 3">
    <name type="scientific">Flavobacterium rhizosphaerae</name>
    <dbReference type="NCBI Taxonomy" id="3163298"/>
    <lineage>
        <taxon>Bacteria</taxon>
        <taxon>Pseudomonadati</taxon>
        <taxon>Bacteroidota</taxon>
        <taxon>Flavobacteriia</taxon>
        <taxon>Flavobacteriales</taxon>
        <taxon>Flavobacteriaceae</taxon>
        <taxon>Flavobacterium</taxon>
    </lineage>
</organism>
<protein>
    <submittedName>
        <fullName evidence="2">Uncharacterized protein</fullName>
    </submittedName>
</protein>
<sequence>MANEKPKFGKLQKTLAAFMAVLGFSKEDDIPINAEEKKLDLTAEQMVALEKALGKAPTAQMIKAMDGEIKAALHGNLQLKAIQDELDAILKEQELIQEDLENPEAKTEDDATVSAKLERLNTALSAETKKRKELEATVQELLKDSEGDVPAAIIKLNKATMEHSATHLFASGKQYDAFDKRPWNARLRDGGVKATDFTNDSKSTIPTLQGDLEHFVRQNPTVIESLFNDYEELPAEWDRVTNVQDRISSGFVIAAEIVQGRKKGWAPKQKFKFDTEEGKVYRKKIDITFDGYELQEMENTWVGQIKNMEGSHPWKMSFVGFLLSELAKQQKVDDRIAQINGIFSVGGDGDTPGANVNSQNGLRYLWWYYRDVLKKYRPFNIGLPTEANIVDYIEKAILMIPEENRKDQGLEIQISDRWKRAYNKKAGEIYNLQYSTDQGKKDYSLDHPIDRPNFKFQVLKDQTQTDFIGFTYSKNIQDMQYRPEERNMFTFTFEKRDMHIFADYRRGIRFKFVGTKTVPGDPKEFEKQVLWSNNAPIFSNETKVPVFDDKSGILKVNYPNMIIDETWVTDIADIEGNLVPGQIIRITGNASLPSVKNLKDNAKFDLQGDYALNTPGTITLFVNEDKTLKELARTTTAPEVAVTDVGFTEAVIDANEGNVFRFNGEDTTAITNILNGVESQSIKIYGTDTADVDVTLSTTGNIHVTVNATLASAADYIQLTNVAGTWMETKRVIA</sequence>
<comment type="caution">
    <text evidence="2">The sequence shown here is derived from an EMBL/GenBank/DDBJ whole genome shotgun (WGS) entry which is preliminary data.</text>
</comment>
<gene>
    <name evidence="2" type="ORF">ABS766_09915</name>
</gene>
<accession>A0ABW8YWP8</accession>
<name>A0ABW8YWP8_9FLAO</name>
<reference evidence="2 3" key="1">
    <citation type="submission" date="2024-06" db="EMBL/GenBank/DDBJ databases">
        <authorList>
            <person name="Kaempfer P."/>
            <person name="Viver T."/>
        </authorList>
    </citation>
    <scope>NUCLEOTIDE SEQUENCE [LARGE SCALE GENOMIC DNA]</scope>
    <source>
        <strain evidence="2 3">ST-119</strain>
    </source>
</reference>
<keyword evidence="3" id="KW-1185">Reference proteome</keyword>
<dbReference type="Proteomes" id="UP001629156">
    <property type="component" value="Unassembled WGS sequence"/>
</dbReference>
<dbReference type="EMBL" id="JBELPZ010000009">
    <property type="protein sequence ID" value="MFL9844731.1"/>
    <property type="molecule type" value="Genomic_DNA"/>
</dbReference>
<keyword evidence="1" id="KW-0175">Coiled coil</keyword>
<evidence type="ECO:0000313" key="3">
    <source>
        <dbReference type="Proteomes" id="UP001629156"/>
    </source>
</evidence>
<feature type="coiled-coil region" evidence="1">
    <location>
        <begin position="79"/>
        <end position="144"/>
    </location>
</feature>
<evidence type="ECO:0000313" key="2">
    <source>
        <dbReference type="EMBL" id="MFL9844731.1"/>
    </source>
</evidence>